<evidence type="ECO:0000256" key="2">
    <source>
        <dbReference type="ARBA" id="ARBA00022729"/>
    </source>
</evidence>
<dbReference type="InterPro" id="IPR024930">
    <property type="entry name" value="Skp_dom_sf"/>
</dbReference>
<proteinExistence type="inferred from homology"/>
<dbReference type="SUPFAM" id="SSF111384">
    <property type="entry name" value="OmpH-like"/>
    <property type="match status" value="1"/>
</dbReference>
<evidence type="ECO:0000313" key="3">
    <source>
        <dbReference type="EMBL" id="TCK80720.1"/>
    </source>
</evidence>
<gene>
    <name evidence="3" type="ORF">C8N28_2467</name>
</gene>
<dbReference type="InterPro" id="IPR005632">
    <property type="entry name" value="Chaperone_Skp"/>
</dbReference>
<dbReference type="EMBL" id="SMGO01000003">
    <property type="protein sequence ID" value="TCK80720.1"/>
    <property type="molecule type" value="Genomic_DNA"/>
</dbReference>
<keyword evidence="2" id="KW-0732">Signal</keyword>
<comment type="caution">
    <text evidence="3">The sequence shown here is derived from an EMBL/GenBank/DDBJ whole genome shotgun (WGS) entry which is preliminary data.</text>
</comment>
<dbReference type="AlphaFoldDB" id="A0A4R1LR71"/>
<protein>
    <submittedName>
        <fullName evidence="3">Periplasmic chaperone for outer membrane proteins Skp</fullName>
    </submittedName>
</protein>
<dbReference type="PANTHER" id="PTHR35089">
    <property type="entry name" value="CHAPERONE PROTEIN SKP"/>
    <property type="match status" value="1"/>
</dbReference>
<evidence type="ECO:0000256" key="1">
    <source>
        <dbReference type="ARBA" id="ARBA00009091"/>
    </source>
</evidence>
<dbReference type="GO" id="GO:0005829">
    <property type="term" value="C:cytosol"/>
    <property type="evidence" value="ECO:0007669"/>
    <property type="project" value="TreeGrafter"/>
</dbReference>
<dbReference type="GO" id="GO:0050821">
    <property type="term" value="P:protein stabilization"/>
    <property type="evidence" value="ECO:0007669"/>
    <property type="project" value="TreeGrafter"/>
</dbReference>
<evidence type="ECO:0000313" key="4">
    <source>
        <dbReference type="Proteomes" id="UP000294616"/>
    </source>
</evidence>
<dbReference type="Pfam" id="PF03938">
    <property type="entry name" value="OmpH"/>
    <property type="match status" value="1"/>
</dbReference>
<dbReference type="Proteomes" id="UP000294616">
    <property type="component" value="Unassembled WGS sequence"/>
</dbReference>
<name>A0A4R1LR71_9SPHI</name>
<dbReference type="RefSeq" id="WP_246012818.1">
    <property type="nucleotide sequence ID" value="NZ_SMGO01000003.1"/>
</dbReference>
<reference evidence="3 4" key="1">
    <citation type="submission" date="2019-03" db="EMBL/GenBank/DDBJ databases">
        <title>Genomic Encyclopedia of Archaeal and Bacterial Type Strains, Phase II (KMG-II): from individual species to whole genera.</title>
        <authorList>
            <person name="Goeker M."/>
        </authorList>
    </citation>
    <scope>NUCLEOTIDE SEQUENCE [LARGE SCALE GENOMIC DNA]</scope>
    <source>
        <strain evidence="3 4">DSM 22554</strain>
    </source>
</reference>
<organism evidence="3 4">
    <name type="scientific">Albibacterium bauzanense</name>
    <dbReference type="NCBI Taxonomy" id="653929"/>
    <lineage>
        <taxon>Bacteria</taxon>
        <taxon>Pseudomonadati</taxon>
        <taxon>Bacteroidota</taxon>
        <taxon>Sphingobacteriia</taxon>
        <taxon>Sphingobacteriales</taxon>
        <taxon>Sphingobacteriaceae</taxon>
        <taxon>Albibacterium</taxon>
    </lineage>
</organism>
<dbReference type="SMART" id="SM00935">
    <property type="entry name" value="OmpH"/>
    <property type="match status" value="1"/>
</dbReference>
<sequence length="221" mass="24594">MTIDLNSWEITWKFYLCNHSNQIEMKNTLFNAGLAIVFSTALISCNSKGTATNASSNDSLSANNSAIKEIVYVNSDSLLHNYEYFKDVTASFESKTKAAQADLTAKGTAFQREVAEYQGAAGNMSAEQRAATEERLARKQEELGRLNQNASTSLGQQEAEENEKLYNKISEYLKKFSAEKGYKLVLTYSTANPTVLYADKSLEVTKEVVDGLNAEYKKEKK</sequence>
<dbReference type="Gene3D" id="3.30.910.20">
    <property type="entry name" value="Skp domain"/>
    <property type="match status" value="1"/>
</dbReference>
<accession>A0A4R1LR71</accession>
<keyword evidence="4" id="KW-1185">Reference proteome</keyword>
<dbReference type="GO" id="GO:0051082">
    <property type="term" value="F:unfolded protein binding"/>
    <property type="evidence" value="ECO:0007669"/>
    <property type="project" value="InterPro"/>
</dbReference>
<dbReference type="PANTHER" id="PTHR35089:SF1">
    <property type="entry name" value="CHAPERONE PROTEIN SKP"/>
    <property type="match status" value="1"/>
</dbReference>
<comment type="similarity">
    <text evidence="1">Belongs to the Skp family.</text>
</comment>